<dbReference type="Proteomes" id="UP001238179">
    <property type="component" value="Chromosome"/>
</dbReference>
<keyword evidence="1" id="KW-0732">Signal</keyword>
<dbReference type="EMBL" id="AP027080">
    <property type="protein sequence ID" value="BDU71352.1"/>
    <property type="molecule type" value="Genomic_DNA"/>
</dbReference>
<dbReference type="KEGG" id="msil:METEAL_05260"/>
<sequence>MKFGIPALTATLIVLGGAALAHGQAKPKAAKAPAPKGAAKESIEATFARQNLDQVLDAVNAGWFGKPYQDVRAVDLDGSLSIAFTAAAANAKVDQLGQGAVKGGLTKGGTVNMTLKGTYFANADFRTELKGDFGTLLYYRSGLKGFLYSKEMNAYTTKVDPPPADAPVSFLGWFSQCVNDVREVYVKGTLFKASLGREDGAGGQMLSFQSPTSAYDPKKREQSMAESLGFWKRGKLDVVFDKATKLPTKMNYSNSAQGITTRMTFHYTGTRPTSVTIENQSRGMEGPATLTVSYNAQGRIDHLAGQMGFPVGTMRFDVNMTWTGERKLAGTIPPVGATKKGGDELETMLLVNLAGKVLDLQRGGFNLRSVTLTSK</sequence>
<accession>A0AA48GHJ5</accession>
<evidence type="ECO:0000256" key="1">
    <source>
        <dbReference type="SAM" id="SignalP"/>
    </source>
</evidence>
<proteinExistence type="predicted"/>
<evidence type="ECO:0000313" key="3">
    <source>
        <dbReference type="Proteomes" id="UP001238179"/>
    </source>
</evidence>
<dbReference type="AlphaFoldDB" id="A0AA48GHJ5"/>
<name>A0AA48GHJ5_9BACT</name>
<protein>
    <submittedName>
        <fullName evidence="2">Uncharacterized protein</fullName>
    </submittedName>
</protein>
<dbReference type="RefSeq" id="WP_316414241.1">
    <property type="nucleotide sequence ID" value="NZ_AP027080.1"/>
</dbReference>
<feature type="signal peptide" evidence="1">
    <location>
        <begin position="1"/>
        <end position="21"/>
    </location>
</feature>
<feature type="chain" id="PRO_5041463283" evidence="1">
    <location>
        <begin position="22"/>
        <end position="375"/>
    </location>
</feature>
<evidence type="ECO:0000313" key="2">
    <source>
        <dbReference type="EMBL" id="BDU71352.1"/>
    </source>
</evidence>
<gene>
    <name evidence="2" type="ORF">METEAL_05260</name>
</gene>
<organism evidence="2 3">
    <name type="scientific">Mesoterricola silvestris</name>
    <dbReference type="NCBI Taxonomy" id="2927979"/>
    <lineage>
        <taxon>Bacteria</taxon>
        <taxon>Pseudomonadati</taxon>
        <taxon>Acidobacteriota</taxon>
        <taxon>Holophagae</taxon>
        <taxon>Holophagales</taxon>
        <taxon>Holophagaceae</taxon>
        <taxon>Mesoterricola</taxon>
    </lineage>
</organism>
<keyword evidence="3" id="KW-1185">Reference proteome</keyword>
<reference evidence="3" key="1">
    <citation type="journal article" date="2023" name="Int. J. Syst. Evol. Microbiol.">
        <title>Mesoterricola silvestris gen. nov., sp. nov., Mesoterricola sediminis sp. nov., Geothrix oryzae sp. nov., Geothrix edaphica sp. nov., Geothrix rubra sp. nov., and Geothrix limicola sp. nov., six novel members of Acidobacteriota isolated from soils.</title>
        <authorList>
            <person name="Itoh H."/>
            <person name="Sugisawa Y."/>
            <person name="Mise K."/>
            <person name="Xu Z."/>
            <person name="Kuniyasu M."/>
            <person name="Ushijima N."/>
            <person name="Kawano K."/>
            <person name="Kobayashi E."/>
            <person name="Shiratori Y."/>
            <person name="Masuda Y."/>
            <person name="Senoo K."/>
        </authorList>
    </citation>
    <scope>NUCLEOTIDE SEQUENCE [LARGE SCALE GENOMIC DNA]</scope>
    <source>
        <strain evidence="3">W79</strain>
    </source>
</reference>